<dbReference type="PROSITE" id="PS00622">
    <property type="entry name" value="HTH_LUXR_1"/>
    <property type="match status" value="1"/>
</dbReference>
<evidence type="ECO:0000313" key="5">
    <source>
        <dbReference type="EMBL" id="GES18906.1"/>
    </source>
</evidence>
<dbReference type="InterPro" id="IPR036388">
    <property type="entry name" value="WH-like_DNA-bd_sf"/>
</dbReference>
<dbReference type="SMART" id="SM00382">
    <property type="entry name" value="AAA"/>
    <property type="match status" value="1"/>
</dbReference>
<dbReference type="Gene3D" id="3.40.50.300">
    <property type="entry name" value="P-loop containing nucleotide triphosphate hydrolases"/>
    <property type="match status" value="1"/>
</dbReference>
<organism evidence="5 6">
    <name type="scientific">Acrocarpospora pleiomorpha</name>
    <dbReference type="NCBI Taxonomy" id="90975"/>
    <lineage>
        <taxon>Bacteria</taxon>
        <taxon>Bacillati</taxon>
        <taxon>Actinomycetota</taxon>
        <taxon>Actinomycetes</taxon>
        <taxon>Streptosporangiales</taxon>
        <taxon>Streptosporangiaceae</taxon>
        <taxon>Acrocarpospora</taxon>
    </lineage>
</organism>
<dbReference type="RefSeq" id="WP_170321354.1">
    <property type="nucleotide sequence ID" value="NZ_BAAAHM010000004.1"/>
</dbReference>
<dbReference type="InterPro" id="IPR016032">
    <property type="entry name" value="Sig_transdc_resp-reg_C-effctor"/>
</dbReference>
<reference evidence="5 6" key="1">
    <citation type="submission" date="2019-10" db="EMBL/GenBank/DDBJ databases">
        <title>Whole genome shotgun sequence of Acrocarpospora pleiomorpha NBRC 16267.</title>
        <authorList>
            <person name="Ichikawa N."/>
            <person name="Kimura A."/>
            <person name="Kitahashi Y."/>
            <person name="Komaki H."/>
            <person name="Oguchi A."/>
        </authorList>
    </citation>
    <scope>NUCLEOTIDE SEQUENCE [LARGE SCALE GENOMIC DNA]</scope>
    <source>
        <strain evidence="5 6">NBRC 16267</strain>
    </source>
</reference>
<evidence type="ECO:0000256" key="1">
    <source>
        <dbReference type="ARBA" id="ARBA00022741"/>
    </source>
</evidence>
<dbReference type="GO" id="GO:0004016">
    <property type="term" value="F:adenylate cyclase activity"/>
    <property type="evidence" value="ECO:0007669"/>
    <property type="project" value="TreeGrafter"/>
</dbReference>
<feature type="compositionally biased region" description="Polar residues" evidence="3">
    <location>
        <begin position="547"/>
        <end position="558"/>
    </location>
</feature>
<dbReference type="SMART" id="SM00421">
    <property type="entry name" value="HTH_LUXR"/>
    <property type="match status" value="1"/>
</dbReference>
<feature type="compositionally biased region" description="Basic and acidic residues" evidence="3">
    <location>
        <begin position="525"/>
        <end position="545"/>
    </location>
</feature>
<dbReference type="SUPFAM" id="SSF46894">
    <property type="entry name" value="C-terminal effector domain of the bipartite response regulators"/>
    <property type="match status" value="1"/>
</dbReference>
<dbReference type="InterPro" id="IPR000792">
    <property type="entry name" value="Tscrpt_reg_LuxR_C"/>
</dbReference>
<dbReference type="PANTHER" id="PTHR16305">
    <property type="entry name" value="TESTICULAR SOLUBLE ADENYLYL CYCLASE"/>
    <property type="match status" value="1"/>
</dbReference>
<evidence type="ECO:0000256" key="3">
    <source>
        <dbReference type="SAM" id="MobiDB-lite"/>
    </source>
</evidence>
<dbReference type="CDD" id="cd06170">
    <property type="entry name" value="LuxR_C_like"/>
    <property type="match status" value="1"/>
</dbReference>
<dbReference type="AlphaFoldDB" id="A0A5M3XE36"/>
<dbReference type="GO" id="GO:0005737">
    <property type="term" value="C:cytoplasm"/>
    <property type="evidence" value="ECO:0007669"/>
    <property type="project" value="TreeGrafter"/>
</dbReference>
<dbReference type="PRINTS" id="PR00038">
    <property type="entry name" value="HTHLUXR"/>
</dbReference>
<keyword evidence="1" id="KW-0547">Nucleotide-binding</keyword>
<dbReference type="Pfam" id="PF13191">
    <property type="entry name" value="AAA_16"/>
    <property type="match status" value="1"/>
</dbReference>
<evidence type="ECO:0000259" key="4">
    <source>
        <dbReference type="PROSITE" id="PS50043"/>
    </source>
</evidence>
<evidence type="ECO:0000313" key="6">
    <source>
        <dbReference type="Proteomes" id="UP000377595"/>
    </source>
</evidence>
<dbReference type="GO" id="GO:0003677">
    <property type="term" value="F:DNA binding"/>
    <property type="evidence" value="ECO:0007669"/>
    <property type="project" value="InterPro"/>
</dbReference>
<keyword evidence="6" id="KW-1185">Reference proteome</keyword>
<dbReference type="SUPFAM" id="SSF48452">
    <property type="entry name" value="TPR-like"/>
    <property type="match status" value="1"/>
</dbReference>
<accession>A0A5M3XE36</accession>
<evidence type="ECO:0000256" key="2">
    <source>
        <dbReference type="ARBA" id="ARBA00022840"/>
    </source>
</evidence>
<dbReference type="SUPFAM" id="SSF52540">
    <property type="entry name" value="P-loop containing nucleoside triphosphate hydrolases"/>
    <property type="match status" value="1"/>
</dbReference>
<dbReference type="InterPro" id="IPR027417">
    <property type="entry name" value="P-loop_NTPase"/>
</dbReference>
<dbReference type="InterPro" id="IPR003593">
    <property type="entry name" value="AAA+_ATPase"/>
</dbReference>
<sequence>MPESGFVGRERELAVLSQAWESAQHNETRIISIDGDPGIGKTALVRRFLREAKPESLVWASGDEAEIDLPWGVLTQIAQALPAIGSPSTPWEARADPVFIGHALARELQDRKDLVLVIDDAHWADRLSLATIRLAARRLLADPILLIVIHQTPGPLDRIIHDGPAPALDDNWRRLFDSDRGLRLSLPGLTAPDLIRLAVDHGHPGLSPGGAARLHTHTGGHPLHARHLLNELPLHAINYGHGPLPAPRTLTTTLRSHLGRCSPATRDVLAAASVLGTKSTLTALRTLVETPTPATKATKPGPLVDMSGSPAAEETFRKAVTEAIEPGPSGDMPGSPVAGEIFRKAVSEAIELRLLEEVPGSAGMELGFPGAMVRGLVYHEVDRGWRRELHRRAARRGGAGALWHRIAGAEGQDEELAGDVERAAREQLAQGWIPLAAVLWRHALELTPTGVTRGPRLLAAVEALLVAGDIATSLEYQGEVATLSSEGDIQRQSELADRPWDSGLPRLNNIVGLSSEDDIQQQSRTADRPPEDRISRPGEPADRPSDSGPSQPNDTVGPSSEGEIQRQSGIADRPPGDRISRPGEPASLPFGDGIQRWADYVLGYQLLLTGQVGEAAAALRRALASGERHVREPVDLEARIASQLTILGVLTVSYPEMSQHATTAVAAAKEPWVAAFAWFAKSIGLAVVGRSAEALEALAGVDAPGAPSGLDGLVARGMIRLWTDDLEGGRSDLAAAVNRATRGEPLRVGQALGFLGEAEYRLGALGEAVLHAELAVGDAEDNSRVWDYAMLHAIACYPLAAQAEWARAEAHAEQASRWARQVGTPAGIVYAAAAQAVLAQARDDAAWLLAAAEEAEAIYPVEEPGTHLLGPVRADALSRLGRVAEAAEALARFQVRLGSSRRKSVEMCVARVKAQIAAASGRHQEALDEYRVALRIAQETGMRLEAARIELSVGRSLHALGRRAGAERSFRVAIERFTAIGANAYAIQTLDAASQAGMTLDAPPAALAALTPAERAVVTLAAAGNSNREIAERLVLSVKTIEFHLTNVFRKLDIGTRDELRQVLPEPGWPHEIPRVRPGSPGNTRDLR</sequence>
<keyword evidence="2" id="KW-0067">ATP-binding</keyword>
<dbReference type="InterPro" id="IPR011990">
    <property type="entry name" value="TPR-like_helical_dom_sf"/>
</dbReference>
<feature type="region of interest" description="Disordered" evidence="3">
    <location>
        <begin position="1065"/>
        <end position="1088"/>
    </location>
</feature>
<dbReference type="InterPro" id="IPR041664">
    <property type="entry name" value="AAA_16"/>
</dbReference>
<protein>
    <recommendedName>
        <fullName evidence="4">HTH luxR-type domain-containing protein</fullName>
    </recommendedName>
</protein>
<comment type="caution">
    <text evidence="5">The sequence shown here is derived from an EMBL/GenBank/DDBJ whole genome shotgun (WGS) entry which is preliminary data.</text>
</comment>
<name>A0A5M3XE36_9ACTN</name>
<dbReference type="PROSITE" id="PS50043">
    <property type="entry name" value="HTH_LUXR_2"/>
    <property type="match status" value="1"/>
</dbReference>
<dbReference type="Proteomes" id="UP000377595">
    <property type="component" value="Unassembled WGS sequence"/>
</dbReference>
<dbReference type="Gene3D" id="1.10.10.10">
    <property type="entry name" value="Winged helix-like DNA-binding domain superfamily/Winged helix DNA-binding domain"/>
    <property type="match status" value="1"/>
</dbReference>
<feature type="domain" description="HTH luxR-type" evidence="4">
    <location>
        <begin position="1003"/>
        <end position="1068"/>
    </location>
</feature>
<feature type="region of interest" description="Disordered" evidence="3">
    <location>
        <begin position="506"/>
        <end position="588"/>
    </location>
</feature>
<dbReference type="EMBL" id="BLAF01000009">
    <property type="protein sequence ID" value="GES18906.1"/>
    <property type="molecule type" value="Genomic_DNA"/>
</dbReference>
<dbReference type="Pfam" id="PF00196">
    <property type="entry name" value="GerE"/>
    <property type="match status" value="1"/>
</dbReference>
<dbReference type="GO" id="GO:0005524">
    <property type="term" value="F:ATP binding"/>
    <property type="evidence" value="ECO:0007669"/>
    <property type="project" value="UniProtKB-KW"/>
</dbReference>
<gene>
    <name evidence="5" type="ORF">Aple_018010</name>
</gene>
<dbReference type="GO" id="GO:0006355">
    <property type="term" value="P:regulation of DNA-templated transcription"/>
    <property type="evidence" value="ECO:0007669"/>
    <property type="project" value="InterPro"/>
</dbReference>
<proteinExistence type="predicted"/>
<dbReference type="PANTHER" id="PTHR16305:SF35">
    <property type="entry name" value="TRANSCRIPTIONAL ACTIVATOR DOMAIN"/>
    <property type="match status" value="1"/>
</dbReference>